<dbReference type="PROSITE" id="PS50112">
    <property type="entry name" value="PAS"/>
    <property type="match status" value="1"/>
</dbReference>
<sequence length="276" mass="30792">MSALRSKHPSYDRDLLQEIVNLSTRLLGARSGALGLLNERRDAFECFIAAGSGREESSAVGPLPRGWGLMDALIDDPRPIRLVAPRERGADGKRAPARSFLGVPLLSGKKHWGNFYFADKEGEPEFRPTDERLAECLARIAADYLQGALPRGEASRYIGLLEGALEEAGAVCITDPSREIIFWNRGARRLFGFTERETLGRPFVHLLVPPEERQKRRRGFDPSVQRTLLNGMTAQADCIRLHKDGRRLPIRMTVSPILHRVAGIVAITCVGRYERL</sequence>
<accession>A0A932MNX6</accession>
<evidence type="ECO:0000313" key="3">
    <source>
        <dbReference type="Proteomes" id="UP000782312"/>
    </source>
</evidence>
<dbReference type="SMART" id="SM00065">
    <property type="entry name" value="GAF"/>
    <property type="match status" value="1"/>
</dbReference>
<protein>
    <submittedName>
        <fullName evidence="2">PAS domain-containing protein</fullName>
    </submittedName>
</protein>
<dbReference type="Gene3D" id="3.30.450.20">
    <property type="entry name" value="PAS domain"/>
    <property type="match status" value="1"/>
</dbReference>
<dbReference type="NCBIfam" id="TIGR00229">
    <property type="entry name" value="sensory_box"/>
    <property type="match status" value="1"/>
</dbReference>
<gene>
    <name evidence="2" type="ORF">HYZ11_16330</name>
</gene>
<dbReference type="SUPFAM" id="SSF55781">
    <property type="entry name" value="GAF domain-like"/>
    <property type="match status" value="1"/>
</dbReference>
<dbReference type="InterPro" id="IPR003018">
    <property type="entry name" value="GAF"/>
</dbReference>
<dbReference type="AlphaFoldDB" id="A0A932MNX6"/>
<dbReference type="SUPFAM" id="SSF55785">
    <property type="entry name" value="PYP-like sensor domain (PAS domain)"/>
    <property type="match status" value="1"/>
</dbReference>
<comment type="caution">
    <text evidence="2">The sequence shown here is derived from an EMBL/GenBank/DDBJ whole genome shotgun (WGS) entry which is preliminary data.</text>
</comment>
<dbReference type="InterPro" id="IPR000014">
    <property type="entry name" value="PAS"/>
</dbReference>
<name>A0A932MNX6_UNCTE</name>
<dbReference type="Pfam" id="PF00989">
    <property type="entry name" value="PAS"/>
    <property type="match status" value="1"/>
</dbReference>
<proteinExistence type="predicted"/>
<dbReference type="Proteomes" id="UP000782312">
    <property type="component" value="Unassembled WGS sequence"/>
</dbReference>
<dbReference type="EMBL" id="JACPUR010000038">
    <property type="protein sequence ID" value="MBI3129175.1"/>
    <property type="molecule type" value="Genomic_DNA"/>
</dbReference>
<evidence type="ECO:0000259" key="1">
    <source>
        <dbReference type="PROSITE" id="PS50112"/>
    </source>
</evidence>
<evidence type="ECO:0000313" key="2">
    <source>
        <dbReference type="EMBL" id="MBI3129175.1"/>
    </source>
</evidence>
<dbReference type="CDD" id="cd00130">
    <property type="entry name" value="PAS"/>
    <property type="match status" value="1"/>
</dbReference>
<dbReference type="Gene3D" id="3.30.450.40">
    <property type="match status" value="1"/>
</dbReference>
<reference evidence="2" key="1">
    <citation type="submission" date="2020-07" db="EMBL/GenBank/DDBJ databases">
        <title>Huge and variable diversity of episymbiotic CPR bacteria and DPANN archaea in groundwater ecosystems.</title>
        <authorList>
            <person name="He C.Y."/>
            <person name="Keren R."/>
            <person name="Whittaker M."/>
            <person name="Farag I.F."/>
            <person name="Doudna J."/>
            <person name="Cate J.H.D."/>
            <person name="Banfield J.F."/>
        </authorList>
    </citation>
    <scope>NUCLEOTIDE SEQUENCE</scope>
    <source>
        <strain evidence="2">NC_groundwater_763_Ag_S-0.2um_68_21</strain>
    </source>
</reference>
<dbReference type="InterPro" id="IPR029016">
    <property type="entry name" value="GAF-like_dom_sf"/>
</dbReference>
<organism evidence="2 3">
    <name type="scientific">Tectimicrobiota bacterium</name>
    <dbReference type="NCBI Taxonomy" id="2528274"/>
    <lineage>
        <taxon>Bacteria</taxon>
        <taxon>Pseudomonadati</taxon>
        <taxon>Nitrospinota/Tectimicrobiota group</taxon>
        <taxon>Candidatus Tectimicrobiota</taxon>
    </lineage>
</organism>
<dbReference type="SMART" id="SM00091">
    <property type="entry name" value="PAS"/>
    <property type="match status" value="1"/>
</dbReference>
<dbReference type="GO" id="GO:0006355">
    <property type="term" value="P:regulation of DNA-templated transcription"/>
    <property type="evidence" value="ECO:0007669"/>
    <property type="project" value="InterPro"/>
</dbReference>
<dbReference type="InterPro" id="IPR013767">
    <property type="entry name" value="PAS_fold"/>
</dbReference>
<dbReference type="InterPro" id="IPR035965">
    <property type="entry name" value="PAS-like_dom_sf"/>
</dbReference>
<dbReference type="Pfam" id="PF01590">
    <property type="entry name" value="GAF"/>
    <property type="match status" value="1"/>
</dbReference>
<feature type="domain" description="PAS" evidence="1">
    <location>
        <begin position="153"/>
        <end position="227"/>
    </location>
</feature>